<dbReference type="Pfam" id="PF02847">
    <property type="entry name" value="MA3"/>
    <property type="match status" value="1"/>
</dbReference>
<proteinExistence type="predicted"/>
<feature type="non-terminal residue" evidence="1">
    <location>
        <position position="1"/>
    </location>
</feature>
<evidence type="ECO:0000313" key="1">
    <source>
        <dbReference type="EMBL" id="TBU56328.1"/>
    </source>
</evidence>
<dbReference type="PROSITE" id="PS51366">
    <property type="entry name" value="MI"/>
    <property type="match status" value="1"/>
</dbReference>
<dbReference type="InterPro" id="IPR016024">
    <property type="entry name" value="ARM-type_fold"/>
</dbReference>
<keyword evidence="2" id="KW-1185">Reference proteome</keyword>
<dbReference type="SUPFAM" id="SSF48371">
    <property type="entry name" value="ARM repeat"/>
    <property type="match status" value="1"/>
</dbReference>
<sequence length="53" mass="5788">LVASLFDRAHARNLCSSTSFEAGFLPTAEILDDIVIDTPKALVLFAIMVKPLR</sequence>
<dbReference type="InterPro" id="IPR003891">
    <property type="entry name" value="Initiation_fac_eIF4g_MI"/>
</dbReference>
<protein>
    <submittedName>
        <fullName evidence="1">Uncharacterized protein</fullName>
    </submittedName>
</protein>
<name>A0A4V2K7I6_9APHY</name>
<dbReference type="STRING" id="114155.A0A4V2K7I6"/>
<organism evidence="1 2">
    <name type="scientific">Dichomitus squalens</name>
    <dbReference type="NCBI Taxonomy" id="114155"/>
    <lineage>
        <taxon>Eukaryota</taxon>
        <taxon>Fungi</taxon>
        <taxon>Dikarya</taxon>
        <taxon>Basidiomycota</taxon>
        <taxon>Agaricomycotina</taxon>
        <taxon>Agaricomycetes</taxon>
        <taxon>Polyporales</taxon>
        <taxon>Polyporaceae</taxon>
        <taxon>Dichomitus</taxon>
    </lineage>
</organism>
<dbReference type="AlphaFoldDB" id="A0A4V2K7I6"/>
<accession>A0A4V2K7I6</accession>
<reference evidence="1 2" key="1">
    <citation type="submission" date="2019-01" db="EMBL/GenBank/DDBJ databases">
        <title>Draft genome sequences of three monokaryotic isolates of the white-rot basidiomycete fungus Dichomitus squalens.</title>
        <authorList>
            <consortium name="DOE Joint Genome Institute"/>
            <person name="Lopez S.C."/>
            <person name="Andreopoulos B."/>
            <person name="Pangilinan J."/>
            <person name="Lipzen A."/>
            <person name="Riley R."/>
            <person name="Ahrendt S."/>
            <person name="Ng V."/>
            <person name="Barry K."/>
            <person name="Daum C."/>
            <person name="Grigoriev I.V."/>
            <person name="Hilden K.S."/>
            <person name="Makela M.R."/>
            <person name="de Vries R.P."/>
        </authorList>
    </citation>
    <scope>NUCLEOTIDE SEQUENCE [LARGE SCALE GENOMIC DNA]</scope>
    <source>
        <strain evidence="1 2">CBS 464.89</strain>
    </source>
</reference>
<evidence type="ECO:0000313" key="2">
    <source>
        <dbReference type="Proteomes" id="UP000292082"/>
    </source>
</evidence>
<dbReference type="Proteomes" id="UP000292082">
    <property type="component" value="Unassembled WGS sequence"/>
</dbReference>
<gene>
    <name evidence="1" type="ORF">BD310DRAFT_764703</name>
</gene>
<dbReference type="EMBL" id="ML145153">
    <property type="protein sequence ID" value="TBU56328.1"/>
    <property type="molecule type" value="Genomic_DNA"/>
</dbReference>
<feature type="non-terminal residue" evidence="1">
    <location>
        <position position="53"/>
    </location>
</feature>
<dbReference type="Gene3D" id="1.25.40.180">
    <property type="match status" value="1"/>
</dbReference>